<feature type="domain" description="Globin" evidence="15">
    <location>
        <begin position="4"/>
        <end position="140"/>
    </location>
</feature>
<comment type="function">
    <text evidence="11">Is involved in NO detoxification in an aerobic process, termed nitric oxide dioxygenase (NOD) reaction that utilizes O(2) and NAD(P)H to convert NO to nitrate, which protects the bacterium from various noxious nitrogen compounds. Therefore, plays a central role in the inducible response to nitrosative stress.</text>
</comment>
<evidence type="ECO:0000313" key="17">
    <source>
        <dbReference type="EMBL" id="RJL21165.1"/>
    </source>
</evidence>
<dbReference type="InterPro" id="IPR001433">
    <property type="entry name" value="OxRdtase_FAD/NAD-bd"/>
</dbReference>
<dbReference type="NCBIfam" id="NF009805">
    <property type="entry name" value="PRK13289.1"/>
    <property type="match status" value="1"/>
</dbReference>
<evidence type="ECO:0000256" key="13">
    <source>
        <dbReference type="ARBA" id="ARBA00049433"/>
    </source>
</evidence>
<dbReference type="SUPFAM" id="SSF63380">
    <property type="entry name" value="Riboflavin synthase domain-like"/>
    <property type="match status" value="1"/>
</dbReference>
<gene>
    <name evidence="17" type="ORF">D3P05_01990</name>
</gene>
<dbReference type="Gene3D" id="3.40.50.80">
    <property type="entry name" value="Nucleotide-binding domain of ferredoxin-NADP reductase (FNR) module"/>
    <property type="match status" value="1"/>
</dbReference>
<dbReference type="AlphaFoldDB" id="A0A419ABP0"/>
<dbReference type="Gene3D" id="1.10.490.10">
    <property type="entry name" value="Globins"/>
    <property type="match status" value="1"/>
</dbReference>
<evidence type="ECO:0000256" key="8">
    <source>
        <dbReference type="ARBA" id="ARBA00022857"/>
    </source>
</evidence>
<keyword evidence="9" id="KW-0408">Iron</keyword>
<keyword evidence="10" id="KW-0520">NAD</keyword>
<dbReference type="PANTHER" id="PTHR43396:SF3">
    <property type="entry name" value="FLAVOHEMOPROTEIN"/>
    <property type="match status" value="1"/>
</dbReference>
<dbReference type="Proteomes" id="UP000283587">
    <property type="component" value="Unassembled WGS sequence"/>
</dbReference>
<dbReference type="InterPro" id="IPR008333">
    <property type="entry name" value="Cbr1-like_FAD-bd_dom"/>
</dbReference>
<dbReference type="FunFam" id="1.10.490.10:FF:000003">
    <property type="entry name" value="Flavohemoprotein"/>
    <property type="match status" value="1"/>
</dbReference>
<evidence type="ECO:0000256" key="7">
    <source>
        <dbReference type="ARBA" id="ARBA00022723"/>
    </source>
</evidence>
<dbReference type="InterPro" id="IPR039261">
    <property type="entry name" value="FNR_nucleotide-bd"/>
</dbReference>
<evidence type="ECO:0000256" key="2">
    <source>
        <dbReference type="ARBA" id="ARBA00006401"/>
    </source>
</evidence>
<evidence type="ECO:0000259" key="15">
    <source>
        <dbReference type="PROSITE" id="PS01033"/>
    </source>
</evidence>
<keyword evidence="4" id="KW-0216">Detoxification</keyword>
<dbReference type="GO" id="GO:0046872">
    <property type="term" value="F:metal ion binding"/>
    <property type="evidence" value="ECO:0007669"/>
    <property type="project" value="UniProtKB-KW"/>
</dbReference>
<evidence type="ECO:0000256" key="1">
    <source>
        <dbReference type="ARBA" id="ARBA00001970"/>
    </source>
</evidence>
<organism evidence="17 18">
    <name type="scientific">Paracoccus siganidrum</name>
    <dbReference type="NCBI Taxonomy" id="1276757"/>
    <lineage>
        <taxon>Bacteria</taxon>
        <taxon>Pseudomonadati</taxon>
        <taxon>Pseudomonadota</taxon>
        <taxon>Alphaproteobacteria</taxon>
        <taxon>Rhodobacterales</taxon>
        <taxon>Paracoccaceae</taxon>
        <taxon>Paracoccus</taxon>
    </lineage>
</organism>
<evidence type="ECO:0000256" key="5">
    <source>
        <dbReference type="ARBA" id="ARBA00022617"/>
    </source>
</evidence>
<comment type="catalytic activity">
    <reaction evidence="12">
        <text>2 nitric oxide + NADH + 2 O2 = 2 nitrate + NAD(+) + H(+)</text>
        <dbReference type="Rhea" id="RHEA:19469"/>
        <dbReference type="ChEBI" id="CHEBI:15378"/>
        <dbReference type="ChEBI" id="CHEBI:15379"/>
        <dbReference type="ChEBI" id="CHEBI:16480"/>
        <dbReference type="ChEBI" id="CHEBI:17632"/>
        <dbReference type="ChEBI" id="CHEBI:57540"/>
        <dbReference type="ChEBI" id="CHEBI:57945"/>
        <dbReference type="EC" id="1.14.12.17"/>
    </reaction>
</comment>
<dbReference type="GO" id="GO:0005344">
    <property type="term" value="F:oxygen carrier activity"/>
    <property type="evidence" value="ECO:0007669"/>
    <property type="project" value="UniProtKB-KW"/>
</dbReference>
<keyword evidence="18" id="KW-1185">Reference proteome</keyword>
<dbReference type="Pfam" id="PF00175">
    <property type="entry name" value="NAD_binding_1"/>
    <property type="match status" value="1"/>
</dbReference>
<dbReference type="GO" id="GO:0071500">
    <property type="term" value="P:cellular response to nitrosative stress"/>
    <property type="evidence" value="ECO:0007669"/>
    <property type="project" value="TreeGrafter"/>
</dbReference>
<comment type="similarity">
    <text evidence="14">Belongs to the globin family.</text>
</comment>
<feature type="domain" description="FAD-binding FR-type" evidence="16">
    <location>
        <begin position="154"/>
        <end position="258"/>
    </location>
</feature>
<comment type="caution">
    <text evidence="17">The sequence shown here is derived from an EMBL/GenBank/DDBJ whole genome shotgun (WGS) entry which is preliminary data.</text>
</comment>
<evidence type="ECO:0000259" key="16">
    <source>
        <dbReference type="PROSITE" id="PS51384"/>
    </source>
</evidence>
<evidence type="ECO:0000256" key="6">
    <source>
        <dbReference type="ARBA" id="ARBA00022621"/>
    </source>
</evidence>
<evidence type="ECO:0000256" key="14">
    <source>
        <dbReference type="RuleBase" id="RU000356"/>
    </source>
</evidence>
<dbReference type="Pfam" id="PF00970">
    <property type="entry name" value="FAD_binding_6"/>
    <property type="match status" value="1"/>
</dbReference>
<proteinExistence type="inferred from homology"/>
<dbReference type="EC" id="1.14.12.17" evidence="3"/>
<dbReference type="GO" id="GO:0009636">
    <property type="term" value="P:response to toxic substance"/>
    <property type="evidence" value="ECO:0007669"/>
    <property type="project" value="UniProtKB-KW"/>
</dbReference>
<keyword evidence="14" id="KW-0813">Transport</keyword>
<evidence type="ECO:0000256" key="9">
    <source>
        <dbReference type="ARBA" id="ARBA00023004"/>
    </source>
</evidence>
<dbReference type="GO" id="GO:0008941">
    <property type="term" value="F:nitric oxide dioxygenase NAD(P)H activity"/>
    <property type="evidence" value="ECO:0007669"/>
    <property type="project" value="UniProtKB-EC"/>
</dbReference>
<dbReference type="InterPro" id="IPR009050">
    <property type="entry name" value="Globin-like_sf"/>
</dbReference>
<dbReference type="CDD" id="cd06184">
    <property type="entry name" value="flavohem_like_fad_nad_binding"/>
    <property type="match status" value="1"/>
</dbReference>
<dbReference type="InterPro" id="IPR000971">
    <property type="entry name" value="Globin"/>
</dbReference>
<comment type="cofactor">
    <cofactor evidence="1">
        <name>heme b</name>
        <dbReference type="ChEBI" id="CHEBI:60344"/>
    </cofactor>
</comment>
<sequence>MPAQPSPETVALVKATVPALAEHGASITEAMYRRLFRDPEIAALFNDANQKSGAQRFALAGAVLAYAQNIDNLGALAGAVERMAQKHVGYAILPEHYPHVATALLGAIEEVLGDAATPQILAAWGEAYWFLAEILKEREAAIRAGILAQPGGWTGWRRFAIIDRRAESDTIMSFTLRPEDGGPVIAHRPGQYLTLRFDAAGRPGIKRNYTISCGPNRDHYRITVKREPRGEASCFLHDDTTLGTVLECTPPAGDFHLPAAPRRPVVLLSGGVGLTPMVSMMEEIAAHHPDLPVYYVHGTTGRATHALDPQIRHLARRHGRTTVATFYEQPDPAGGANDGLITLDWLRDNVPLSDADIYLCGPKPFLRHFVSGLVGEGIPASRIHYEFFGPADEVLAA</sequence>
<keyword evidence="6 14" id="KW-0561">Oxygen transport</keyword>
<dbReference type="PROSITE" id="PS51384">
    <property type="entry name" value="FAD_FR"/>
    <property type="match status" value="1"/>
</dbReference>
<dbReference type="GO" id="GO:0019825">
    <property type="term" value="F:oxygen binding"/>
    <property type="evidence" value="ECO:0007669"/>
    <property type="project" value="InterPro"/>
</dbReference>
<evidence type="ECO:0000256" key="10">
    <source>
        <dbReference type="ARBA" id="ARBA00023027"/>
    </source>
</evidence>
<keyword evidence="5 14" id="KW-0349">Heme</keyword>
<evidence type="ECO:0000313" key="18">
    <source>
        <dbReference type="Proteomes" id="UP000283587"/>
    </source>
</evidence>
<dbReference type="OrthoDB" id="9786134at2"/>
<keyword evidence="17" id="KW-0560">Oxidoreductase</keyword>
<dbReference type="SUPFAM" id="SSF46458">
    <property type="entry name" value="Globin-like"/>
    <property type="match status" value="1"/>
</dbReference>
<keyword evidence="7" id="KW-0479">Metal-binding</keyword>
<reference evidence="18" key="1">
    <citation type="submission" date="2018-09" db="EMBL/GenBank/DDBJ databases">
        <title>Paracoccus onubensis nov. sp. a moderate halophilic bacterium isolated from Gruta de las Maravillas (Aracena, Spain).</title>
        <authorList>
            <person name="Jurado V."/>
            <person name="Gutierrez-Patricio S."/>
            <person name="Gonzalez-Pimentel J.L."/>
            <person name="Miller A.Z."/>
            <person name="Laiz L."/>
            <person name="Saiz-Jimenez C."/>
        </authorList>
    </citation>
    <scope>NUCLEOTIDE SEQUENCE [LARGE SCALE GENOMIC DNA]</scope>
    <source>
        <strain evidence="18">DSM 26381</strain>
    </source>
</reference>
<dbReference type="GO" id="GO:0020037">
    <property type="term" value="F:heme binding"/>
    <property type="evidence" value="ECO:0007669"/>
    <property type="project" value="InterPro"/>
</dbReference>
<dbReference type="PROSITE" id="PS01033">
    <property type="entry name" value="GLOBIN"/>
    <property type="match status" value="1"/>
</dbReference>
<dbReference type="RefSeq" id="WP_119896518.1">
    <property type="nucleotide sequence ID" value="NZ_QNRC01000002.1"/>
</dbReference>
<dbReference type="InterPro" id="IPR012292">
    <property type="entry name" value="Globin/Proto"/>
</dbReference>
<protein>
    <recommendedName>
        <fullName evidence="3">nitric oxide dioxygenase</fullName>
        <ecNumber evidence="3">1.14.12.17</ecNumber>
    </recommendedName>
</protein>
<accession>A0A419ABP0</accession>
<evidence type="ECO:0000256" key="3">
    <source>
        <dbReference type="ARBA" id="ARBA00012229"/>
    </source>
</evidence>
<dbReference type="PANTHER" id="PTHR43396">
    <property type="entry name" value="FLAVOHEMOPROTEIN"/>
    <property type="match status" value="1"/>
</dbReference>
<name>A0A419ABP0_9RHOB</name>
<dbReference type="EMBL" id="QZEW01000006">
    <property type="protein sequence ID" value="RJL21165.1"/>
    <property type="molecule type" value="Genomic_DNA"/>
</dbReference>
<keyword evidence="8" id="KW-0521">NADP</keyword>
<dbReference type="GO" id="GO:0071949">
    <property type="term" value="F:FAD binding"/>
    <property type="evidence" value="ECO:0007669"/>
    <property type="project" value="TreeGrafter"/>
</dbReference>
<dbReference type="PRINTS" id="PR00410">
    <property type="entry name" value="PHEHYDRXLASE"/>
</dbReference>
<dbReference type="InterPro" id="IPR017938">
    <property type="entry name" value="Riboflavin_synthase-like_b-brl"/>
</dbReference>
<dbReference type="GO" id="GO:0046210">
    <property type="term" value="P:nitric oxide catabolic process"/>
    <property type="evidence" value="ECO:0007669"/>
    <property type="project" value="TreeGrafter"/>
</dbReference>
<dbReference type="CDD" id="cd14781">
    <property type="entry name" value="FHb-globin_1"/>
    <property type="match status" value="1"/>
</dbReference>
<comment type="catalytic activity">
    <reaction evidence="13">
        <text>2 nitric oxide + NADPH + 2 O2 = 2 nitrate + NADP(+) + H(+)</text>
        <dbReference type="Rhea" id="RHEA:19465"/>
        <dbReference type="ChEBI" id="CHEBI:15378"/>
        <dbReference type="ChEBI" id="CHEBI:15379"/>
        <dbReference type="ChEBI" id="CHEBI:16480"/>
        <dbReference type="ChEBI" id="CHEBI:17632"/>
        <dbReference type="ChEBI" id="CHEBI:57783"/>
        <dbReference type="ChEBI" id="CHEBI:58349"/>
        <dbReference type="EC" id="1.14.12.17"/>
    </reaction>
</comment>
<evidence type="ECO:0000256" key="4">
    <source>
        <dbReference type="ARBA" id="ARBA00022575"/>
    </source>
</evidence>
<evidence type="ECO:0000256" key="12">
    <source>
        <dbReference type="ARBA" id="ARBA00048649"/>
    </source>
</evidence>
<dbReference type="InterPro" id="IPR017927">
    <property type="entry name" value="FAD-bd_FR_type"/>
</dbReference>
<evidence type="ECO:0000256" key="11">
    <source>
        <dbReference type="ARBA" id="ARBA00025094"/>
    </source>
</evidence>
<dbReference type="Gene3D" id="2.40.30.10">
    <property type="entry name" value="Translation factors"/>
    <property type="match status" value="1"/>
</dbReference>
<dbReference type="SUPFAM" id="SSF52343">
    <property type="entry name" value="Ferredoxin reductase-like, C-terminal NADP-linked domain"/>
    <property type="match status" value="1"/>
</dbReference>
<comment type="similarity">
    <text evidence="2">In the C-terminal section; belongs to the flavoprotein pyridine nucleotide cytochrome reductase family.</text>
</comment>
<dbReference type="Pfam" id="PF00042">
    <property type="entry name" value="Globin"/>
    <property type="match status" value="1"/>
</dbReference>